<evidence type="ECO:0000313" key="2">
    <source>
        <dbReference type="Proteomes" id="UP001197214"/>
    </source>
</evidence>
<accession>A0ABS6XKN6</accession>
<proteinExistence type="predicted"/>
<sequence length="286" mass="29462">MGLRAIKPVGSRRNNADEGAYRTHCALFGHMTAAIPDDVSFAQAAALPLAIATAACGLFQRDFLGLASPGADAIPKSEIVIVWGASTSVGSNAVLLARAAGYRVIATAGPVNFSMVENLGAESVFDYADPASPSRMTEALRGSKVAGAVAIGQGSSKACIDILAKSEGNRFVAQGTTPASFENIPAGSGHWSRLLPVMAQMAGGSAKLKLRAARKGVKSKFIWGTALIDNEVGPAIFQDFLPVALKDGYCARLPGPMIAGTGLDAVPAALELRRAGVRASKVVVEL</sequence>
<organism evidence="1 2">
    <name type="scientific">Stakelama flava</name>
    <dbReference type="NCBI Taxonomy" id="2860338"/>
    <lineage>
        <taxon>Bacteria</taxon>
        <taxon>Pseudomonadati</taxon>
        <taxon>Pseudomonadota</taxon>
        <taxon>Alphaproteobacteria</taxon>
        <taxon>Sphingomonadales</taxon>
        <taxon>Sphingomonadaceae</taxon>
        <taxon>Stakelama</taxon>
    </lineage>
</organism>
<comment type="caution">
    <text evidence="1">The sequence shown here is derived from an EMBL/GenBank/DDBJ whole genome shotgun (WGS) entry which is preliminary data.</text>
</comment>
<dbReference type="RefSeq" id="WP_219237873.1">
    <property type="nucleotide sequence ID" value="NZ_JAHWZX010000005.1"/>
</dbReference>
<evidence type="ECO:0000313" key="1">
    <source>
        <dbReference type="EMBL" id="MBW4330770.1"/>
    </source>
</evidence>
<name>A0ABS6XKN6_9SPHN</name>
<keyword evidence="2" id="KW-1185">Reference proteome</keyword>
<dbReference type="InterPro" id="IPR047122">
    <property type="entry name" value="Trans-enoyl_RdTase-like"/>
</dbReference>
<gene>
    <name evidence="1" type="ORF">KY084_07750</name>
</gene>
<protein>
    <submittedName>
        <fullName evidence="1">Zn-dependent oxidoreductase</fullName>
    </submittedName>
</protein>
<dbReference type="PANTHER" id="PTHR45348:SF2">
    <property type="entry name" value="ZINC-TYPE ALCOHOL DEHYDROGENASE-LIKE PROTEIN C2E1P3.01"/>
    <property type="match status" value="1"/>
</dbReference>
<dbReference type="Proteomes" id="UP001197214">
    <property type="component" value="Unassembled WGS sequence"/>
</dbReference>
<reference evidence="1 2" key="1">
    <citation type="submission" date="2021-07" db="EMBL/GenBank/DDBJ databases">
        <title>Stakelama flava sp. nov., a novel endophytic bacterium isolated from branch of Kandelia candel.</title>
        <authorList>
            <person name="Tuo L."/>
        </authorList>
    </citation>
    <scope>NUCLEOTIDE SEQUENCE [LARGE SCALE GENOMIC DNA]</scope>
    <source>
        <strain evidence="1 2">CBK3Z-3</strain>
    </source>
</reference>
<dbReference type="PANTHER" id="PTHR45348">
    <property type="entry name" value="HYPOTHETICAL OXIDOREDUCTASE (EUROFUNG)"/>
    <property type="match status" value="1"/>
</dbReference>
<dbReference type="EMBL" id="JAHWZX010000005">
    <property type="protein sequence ID" value="MBW4330770.1"/>
    <property type="molecule type" value="Genomic_DNA"/>
</dbReference>